<name>A0ABX3GSE1_PAEBO</name>
<comment type="caution">
    <text evidence="2">The sequence shown here is derived from an EMBL/GenBank/DDBJ whole genome shotgun (WGS) entry which is preliminary data.</text>
</comment>
<keyword evidence="1" id="KW-1133">Transmembrane helix</keyword>
<organism evidence="2 3">
    <name type="scientific">Paenibacillus borealis</name>
    <dbReference type="NCBI Taxonomy" id="160799"/>
    <lineage>
        <taxon>Bacteria</taxon>
        <taxon>Bacillati</taxon>
        <taxon>Bacillota</taxon>
        <taxon>Bacilli</taxon>
        <taxon>Bacillales</taxon>
        <taxon>Paenibacillaceae</taxon>
        <taxon>Paenibacillus</taxon>
    </lineage>
</organism>
<gene>
    <name evidence="2" type="ORF">BSK56_32485</name>
</gene>
<evidence type="ECO:0008006" key="4">
    <source>
        <dbReference type="Google" id="ProtNLM"/>
    </source>
</evidence>
<dbReference type="EMBL" id="MPTB01000084">
    <property type="protein sequence ID" value="OMD36060.1"/>
    <property type="molecule type" value="Genomic_DNA"/>
</dbReference>
<accession>A0ABX3GSE1</accession>
<reference evidence="2 3" key="1">
    <citation type="submission" date="2016-10" db="EMBL/GenBank/DDBJ databases">
        <title>Paenibacillus species isolates.</title>
        <authorList>
            <person name="Beno S.M."/>
        </authorList>
    </citation>
    <scope>NUCLEOTIDE SEQUENCE [LARGE SCALE GENOMIC DNA]</scope>
    <source>
        <strain evidence="2 3">FSL H7-0744</strain>
    </source>
</reference>
<keyword evidence="1" id="KW-0472">Membrane</keyword>
<protein>
    <recommendedName>
        <fullName evidence="4">DUF2550 domain-containing protein</fullName>
    </recommendedName>
</protein>
<proteinExistence type="predicted"/>
<sequence>MILIPAVIAAGCIAVLALVGLVLRFLQVRKQMSACEIIFSERLANFYGLSSLGPGQLRGNGWLALTKDSLMFKMYFPAKSLTIPLETINRVEAVRTHLGKTGKAGSSLLRISYLSGEHEEAAAWNVDHTVQWIEGIRANGRTDLFSREGNRHL</sequence>
<evidence type="ECO:0000313" key="2">
    <source>
        <dbReference type="EMBL" id="OMD36060.1"/>
    </source>
</evidence>
<dbReference type="Proteomes" id="UP000187412">
    <property type="component" value="Unassembled WGS sequence"/>
</dbReference>
<keyword evidence="1" id="KW-0812">Transmembrane</keyword>
<feature type="transmembrane region" description="Helical" evidence="1">
    <location>
        <begin position="6"/>
        <end position="26"/>
    </location>
</feature>
<evidence type="ECO:0000313" key="3">
    <source>
        <dbReference type="Proteomes" id="UP000187412"/>
    </source>
</evidence>
<evidence type="ECO:0000256" key="1">
    <source>
        <dbReference type="SAM" id="Phobius"/>
    </source>
</evidence>
<keyword evidence="3" id="KW-1185">Reference proteome</keyword>